<comment type="caution">
    <text evidence="1">The sequence shown here is derived from an EMBL/GenBank/DDBJ whole genome shotgun (WGS) entry which is preliminary data.</text>
</comment>
<keyword evidence="2" id="KW-1185">Reference proteome</keyword>
<evidence type="ECO:0000313" key="2">
    <source>
        <dbReference type="Proteomes" id="UP001060215"/>
    </source>
</evidence>
<reference evidence="1 2" key="1">
    <citation type="journal article" date="2022" name="Plant J.">
        <title>Chromosome-level genome of Camellia lanceoleosa provides a valuable resource for understanding genome evolution and self-incompatibility.</title>
        <authorList>
            <person name="Gong W."/>
            <person name="Xiao S."/>
            <person name="Wang L."/>
            <person name="Liao Z."/>
            <person name="Chang Y."/>
            <person name="Mo W."/>
            <person name="Hu G."/>
            <person name="Li W."/>
            <person name="Zhao G."/>
            <person name="Zhu H."/>
            <person name="Hu X."/>
            <person name="Ji K."/>
            <person name="Xiang X."/>
            <person name="Song Q."/>
            <person name="Yuan D."/>
            <person name="Jin S."/>
            <person name="Zhang L."/>
        </authorList>
    </citation>
    <scope>NUCLEOTIDE SEQUENCE [LARGE SCALE GENOMIC DNA]</scope>
    <source>
        <strain evidence="1">SQ_2022a</strain>
    </source>
</reference>
<proteinExistence type="predicted"/>
<protein>
    <submittedName>
        <fullName evidence="1">G-type lectin S-receptor-like serine/threonine-protein kinase RKS1</fullName>
    </submittedName>
</protein>
<sequence length="110" mass="12539">MQRRSWQNKDRSNSVSKPFLLRQKVSMTKTSLAKVALLKCTSGYAAFEYLNYGRISPKVDTSDFGVVVLELISGKKYRPFHAQSSNPQSLRDRANELYNKGKVSRFMDGN</sequence>
<evidence type="ECO:0000313" key="1">
    <source>
        <dbReference type="EMBL" id="KAI8011882.1"/>
    </source>
</evidence>
<dbReference type="Proteomes" id="UP001060215">
    <property type="component" value="Chromosome 5"/>
</dbReference>
<dbReference type="EMBL" id="CM045762">
    <property type="protein sequence ID" value="KAI8011882.1"/>
    <property type="molecule type" value="Genomic_DNA"/>
</dbReference>
<organism evidence="1 2">
    <name type="scientific">Camellia lanceoleosa</name>
    <dbReference type="NCBI Taxonomy" id="1840588"/>
    <lineage>
        <taxon>Eukaryota</taxon>
        <taxon>Viridiplantae</taxon>
        <taxon>Streptophyta</taxon>
        <taxon>Embryophyta</taxon>
        <taxon>Tracheophyta</taxon>
        <taxon>Spermatophyta</taxon>
        <taxon>Magnoliopsida</taxon>
        <taxon>eudicotyledons</taxon>
        <taxon>Gunneridae</taxon>
        <taxon>Pentapetalae</taxon>
        <taxon>asterids</taxon>
        <taxon>Ericales</taxon>
        <taxon>Theaceae</taxon>
        <taxon>Camellia</taxon>
    </lineage>
</organism>
<gene>
    <name evidence="1" type="ORF">LOK49_LG06G02423</name>
</gene>
<name>A0ACC0HE74_9ERIC</name>
<accession>A0ACC0HE74</accession>